<dbReference type="PROSITE" id="PS50994">
    <property type="entry name" value="INTEGRASE"/>
    <property type="match status" value="1"/>
</dbReference>
<proteinExistence type="predicted"/>
<keyword evidence="2" id="KW-0808">Transferase</keyword>
<dbReference type="PANTHER" id="PTHR37984:SF5">
    <property type="entry name" value="PROTEIN NYNRIN-LIKE"/>
    <property type="match status" value="1"/>
</dbReference>
<dbReference type="GO" id="GO:0015074">
    <property type="term" value="P:DNA integration"/>
    <property type="evidence" value="ECO:0007669"/>
    <property type="project" value="InterPro"/>
</dbReference>
<dbReference type="InterPro" id="IPR050951">
    <property type="entry name" value="Retrovirus_Pol_polyprotein"/>
</dbReference>
<keyword evidence="2" id="KW-0548">Nucleotidyltransferase</keyword>
<comment type="caution">
    <text evidence="2">The sequence shown here is derived from an EMBL/GenBank/DDBJ whole genome shotgun (WGS) entry which is preliminary data.</text>
</comment>
<keyword evidence="2" id="KW-0695">RNA-directed DNA polymerase</keyword>
<dbReference type="GO" id="GO:0003676">
    <property type="term" value="F:nucleic acid binding"/>
    <property type="evidence" value="ECO:0007669"/>
    <property type="project" value="InterPro"/>
</dbReference>
<accession>A0A699HWP5</accession>
<evidence type="ECO:0000313" key="2">
    <source>
        <dbReference type="EMBL" id="GEY58804.1"/>
    </source>
</evidence>
<reference evidence="2" key="1">
    <citation type="journal article" date="2019" name="Sci. Rep.">
        <title>Draft genome of Tanacetum cinerariifolium, the natural source of mosquito coil.</title>
        <authorList>
            <person name="Yamashiro T."/>
            <person name="Shiraishi A."/>
            <person name="Satake H."/>
            <person name="Nakayama K."/>
        </authorList>
    </citation>
    <scope>NUCLEOTIDE SEQUENCE</scope>
</reference>
<dbReference type="EMBL" id="BKCJ010191372">
    <property type="protein sequence ID" value="GEY58804.1"/>
    <property type="molecule type" value="Genomic_DNA"/>
</dbReference>
<dbReference type="InterPro" id="IPR043502">
    <property type="entry name" value="DNA/RNA_pol_sf"/>
</dbReference>
<dbReference type="GO" id="GO:0003964">
    <property type="term" value="F:RNA-directed DNA polymerase activity"/>
    <property type="evidence" value="ECO:0007669"/>
    <property type="project" value="UniProtKB-KW"/>
</dbReference>
<protein>
    <submittedName>
        <fullName evidence="2">Reverse transcriptase domain-containing protein</fullName>
    </submittedName>
</protein>
<evidence type="ECO:0000259" key="1">
    <source>
        <dbReference type="PROSITE" id="PS50994"/>
    </source>
</evidence>
<dbReference type="InterPro" id="IPR036397">
    <property type="entry name" value="RNaseH_sf"/>
</dbReference>
<gene>
    <name evidence="2" type="ORF">Tci_430778</name>
</gene>
<dbReference type="AlphaFoldDB" id="A0A699HWP5"/>
<dbReference type="Gene3D" id="3.30.420.10">
    <property type="entry name" value="Ribonuclease H-like superfamily/Ribonuclease H"/>
    <property type="match status" value="1"/>
</dbReference>
<dbReference type="PANTHER" id="PTHR37984">
    <property type="entry name" value="PROTEIN CBG26694"/>
    <property type="match status" value="1"/>
</dbReference>
<feature type="domain" description="Integrase catalytic" evidence="1">
    <location>
        <begin position="118"/>
        <end position="209"/>
    </location>
</feature>
<dbReference type="Gene3D" id="3.10.10.10">
    <property type="entry name" value="HIV Type 1 Reverse Transcriptase, subunit A, domain 1"/>
    <property type="match status" value="1"/>
</dbReference>
<sequence length="221" mass="25706">MDEDFEPAIQHQKRVNPKIHDVIKNEVLKLLDAGLIYLISDSAWVSPVHCVPKKGGFTVVENEENELILTRLVTGWRVRIDYHKLNEATRKDHFPLPFMDQMLERLAGNQYYCFLDGFSSDRGTYFCNDHLAKVMLKYYATHRLATPYHPQTSVQMEVSNRGLKRILEKTVRENHSSWSDKLDDALWAFRTAYKTPTGCTPYNLVYGKVCHLSIELEHKAY</sequence>
<organism evidence="2">
    <name type="scientific">Tanacetum cinerariifolium</name>
    <name type="common">Dalmatian daisy</name>
    <name type="synonym">Chrysanthemum cinerariifolium</name>
    <dbReference type="NCBI Taxonomy" id="118510"/>
    <lineage>
        <taxon>Eukaryota</taxon>
        <taxon>Viridiplantae</taxon>
        <taxon>Streptophyta</taxon>
        <taxon>Embryophyta</taxon>
        <taxon>Tracheophyta</taxon>
        <taxon>Spermatophyta</taxon>
        <taxon>Magnoliopsida</taxon>
        <taxon>eudicotyledons</taxon>
        <taxon>Gunneridae</taxon>
        <taxon>Pentapetalae</taxon>
        <taxon>asterids</taxon>
        <taxon>campanulids</taxon>
        <taxon>Asterales</taxon>
        <taxon>Asteraceae</taxon>
        <taxon>Asteroideae</taxon>
        <taxon>Anthemideae</taxon>
        <taxon>Anthemidinae</taxon>
        <taxon>Tanacetum</taxon>
    </lineage>
</organism>
<dbReference type="InterPro" id="IPR001584">
    <property type="entry name" value="Integrase_cat-core"/>
</dbReference>
<name>A0A699HWP5_TANCI</name>
<dbReference type="SUPFAM" id="SSF56672">
    <property type="entry name" value="DNA/RNA polymerases"/>
    <property type="match status" value="1"/>
</dbReference>
<dbReference type="InterPro" id="IPR012337">
    <property type="entry name" value="RNaseH-like_sf"/>
</dbReference>
<dbReference type="SUPFAM" id="SSF53098">
    <property type="entry name" value="Ribonuclease H-like"/>
    <property type="match status" value="1"/>
</dbReference>